<dbReference type="OrthoDB" id="6048873at2759"/>
<dbReference type="SUPFAM" id="SSF57850">
    <property type="entry name" value="RING/U-box"/>
    <property type="match status" value="1"/>
</dbReference>
<proteinExistence type="predicted"/>
<feature type="domain" description="B box-type" evidence="8">
    <location>
        <begin position="165"/>
        <end position="206"/>
    </location>
</feature>
<dbReference type="PANTHER" id="PTHR25462:SF296">
    <property type="entry name" value="MEIOTIC P26, ISOFORM F"/>
    <property type="match status" value="1"/>
</dbReference>
<dbReference type="InterPro" id="IPR017907">
    <property type="entry name" value="Znf_RING_CS"/>
</dbReference>
<dbReference type="InterPro" id="IPR011042">
    <property type="entry name" value="6-blade_b-propeller_TolB-like"/>
</dbReference>
<dbReference type="SUPFAM" id="SSF57845">
    <property type="entry name" value="B-box zinc-binding domain"/>
    <property type="match status" value="1"/>
</dbReference>
<evidence type="ECO:0000256" key="4">
    <source>
        <dbReference type="ARBA" id="ARBA00022833"/>
    </source>
</evidence>
<dbReference type="PROSITE" id="PS00518">
    <property type="entry name" value="ZF_RING_1"/>
    <property type="match status" value="1"/>
</dbReference>
<evidence type="ECO:0000313" key="9">
    <source>
        <dbReference type="Proteomes" id="UP000694845"/>
    </source>
</evidence>
<keyword evidence="4" id="KW-0862">Zinc</keyword>
<dbReference type="Gene3D" id="3.30.40.10">
    <property type="entry name" value="Zinc/RING finger domain, C3HC4 (zinc finger)"/>
    <property type="match status" value="1"/>
</dbReference>
<feature type="domain" description="B box-type" evidence="8">
    <location>
        <begin position="102"/>
        <end position="149"/>
    </location>
</feature>
<dbReference type="PANTHER" id="PTHR25462">
    <property type="entry name" value="BONUS, ISOFORM C-RELATED"/>
    <property type="match status" value="1"/>
</dbReference>
<evidence type="ECO:0000259" key="8">
    <source>
        <dbReference type="PROSITE" id="PS50119"/>
    </source>
</evidence>
<dbReference type="Gene3D" id="3.30.160.60">
    <property type="entry name" value="Classic Zinc Finger"/>
    <property type="match status" value="1"/>
</dbReference>
<feature type="coiled-coil region" evidence="6">
    <location>
        <begin position="210"/>
        <end position="287"/>
    </location>
</feature>
<keyword evidence="3 5" id="KW-0863">Zinc-finger</keyword>
<accession>A0A8B7ZIA8</accession>
<dbReference type="InterPro" id="IPR000315">
    <property type="entry name" value="Znf_B-box"/>
</dbReference>
<dbReference type="PROSITE" id="PS50089">
    <property type="entry name" value="ZF_RING_2"/>
    <property type="match status" value="1"/>
</dbReference>
<feature type="domain" description="RING-type" evidence="7">
    <location>
        <begin position="21"/>
        <end position="64"/>
    </location>
</feature>
<name>A0A8B7ZIA8_ACAPL</name>
<dbReference type="Pfam" id="PF22586">
    <property type="entry name" value="ANCHR-like_BBOX"/>
    <property type="match status" value="1"/>
</dbReference>
<evidence type="ECO:0000313" key="10">
    <source>
        <dbReference type="RefSeq" id="XP_022104610.1"/>
    </source>
</evidence>
<dbReference type="GeneID" id="110986754"/>
<dbReference type="Proteomes" id="UP000694845">
    <property type="component" value="Unplaced"/>
</dbReference>
<dbReference type="SMART" id="SM00184">
    <property type="entry name" value="RING"/>
    <property type="match status" value="2"/>
</dbReference>
<dbReference type="KEGG" id="aplc:110986754"/>
<dbReference type="InterPro" id="IPR047153">
    <property type="entry name" value="TRIM45/56/19-like"/>
</dbReference>
<keyword evidence="2" id="KW-0479">Metal-binding</keyword>
<evidence type="ECO:0000259" key="7">
    <source>
        <dbReference type="PROSITE" id="PS50089"/>
    </source>
</evidence>
<evidence type="ECO:0000256" key="5">
    <source>
        <dbReference type="PROSITE-ProRule" id="PRU00024"/>
    </source>
</evidence>
<dbReference type="InterPro" id="IPR027370">
    <property type="entry name" value="Znf-RING_euk"/>
</dbReference>
<dbReference type="SUPFAM" id="SSF63829">
    <property type="entry name" value="Calcium-dependent phosphotriesterase"/>
    <property type="match status" value="1"/>
</dbReference>
<evidence type="ECO:0000256" key="2">
    <source>
        <dbReference type="ARBA" id="ARBA00022723"/>
    </source>
</evidence>
<dbReference type="GO" id="GO:0008270">
    <property type="term" value="F:zinc ion binding"/>
    <property type="evidence" value="ECO:0007669"/>
    <property type="project" value="UniProtKB-KW"/>
</dbReference>
<reference evidence="10" key="1">
    <citation type="submission" date="2025-08" db="UniProtKB">
        <authorList>
            <consortium name="RefSeq"/>
        </authorList>
    </citation>
    <scope>IDENTIFICATION</scope>
</reference>
<gene>
    <name evidence="10" type="primary">LOC110986754</name>
</gene>
<dbReference type="RefSeq" id="XP_022104610.1">
    <property type="nucleotide sequence ID" value="XM_022248918.1"/>
</dbReference>
<evidence type="ECO:0000256" key="6">
    <source>
        <dbReference type="SAM" id="Coils"/>
    </source>
</evidence>
<dbReference type="Pfam" id="PF13445">
    <property type="entry name" value="zf-RING_UBOX"/>
    <property type="match status" value="1"/>
</dbReference>
<keyword evidence="9" id="KW-1185">Reference proteome</keyword>
<keyword evidence="1" id="KW-0597">Phosphoprotein</keyword>
<sequence>MASNVTTQSVFSNITMDQVVCSICTNHFRQPKVLDCLHTFCLDCLQNLRQSPDLNSNKLTCPRCARETILNGSGITDLPDNFAFSALVEEVAMQDKLLQGLGSGITCQACDEGNQAISRCMECDHFLCQECQRAHGRMTLMKSHRIYTLAQLRSGKITYKSKLREMIPKCREHPDQNVSVYCNTCLQVICTTCSVLNHPLHSVTALTDALEECQSIVAELVAKVQESKTELSSILRETCESHKALNAVFADTKRKIKKKADQEVAKIQKKISEIRQEEQTLLEETQQIYKERLKLFETVQTYNRTEVTQVEHRLDEVKRLMDQASCYEILELQQKLLVNLNELTWAKPKRVSDKLTFLDFEEGEKALGNLVLEEPGSAAKESPGPCQSLLREIHVWELKTEINNFKGKNAIIAHISTFSNNTILALQSTNQTFFTISSSTRPNESPPDPQRLQIKGLTKTRCIAVNDDDKLIGLCGSCVKVFDAQHQLLHQFKPAIGLDQPTCLAVDGSNLIAVGYEERSEISLHKLNGSLIRRLPAPMIECYLATYKQWLIYTTYWAKRLICIDYQGFTVFSTDMTDDILEGGHPTGVCCDTDGSIYVGVSRFPAGDVLHYSPDGKYIGYIITGCIAPCDITLTSDGQLVVAAGGSVRIYHRV</sequence>
<organism evidence="9 10">
    <name type="scientific">Acanthaster planci</name>
    <name type="common">Crown-of-thorns starfish</name>
    <dbReference type="NCBI Taxonomy" id="133434"/>
    <lineage>
        <taxon>Eukaryota</taxon>
        <taxon>Metazoa</taxon>
        <taxon>Echinodermata</taxon>
        <taxon>Eleutherozoa</taxon>
        <taxon>Asterozoa</taxon>
        <taxon>Asteroidea</taxon>
        <taxon>Valvatacea</taxon>
        <taxon>Valvatida</taxon>
        <taxon>Acanthasteridae</taxon>
        <taxon>Acanthaster</taxon>
    </lineage>
</organism>
<dbReference type="Pfam" id="PF00643">
    <property type="entry name" value="zf-B_box"/>
    <property type="match status" value="1"/>
</dbReference>
<dbReference type="Gene3D" id="2.120.10.30">
    <property type="entry name" value="TolB, C-terminal domain"/>
    <property type="match status" value="1"/>
</dbReference>
<dbReference type="SMART" id="SM00336">
    <property type="entry name" value="BBOX"/>
    <property type="match status" value="2"/>
</dbReference>
<keyword evidence="6" id="KW-0175">Coiled coil</keyword>
<dbReference type="InterPro" id="IPR013083">
    <property type="entry name" value="Znf_RING/FYVE/PHD"/>
</dbReference>
<protein>
    <submittedName>
        <fullName evidence="10">E3 ubiquitin-protein ligase TRIM71-like</fullName>
    </submittedName>
</protein>
<evidence type="ECO:0000256" key="1">
    <source>
        <dbReference type="ARBA" id="ARBA00022553"/>
    </source>
</evidence>
<dbReference type="OMA" id="RETCESH"/>
<dbReference type="AlphaFoldDB" id="A0A8B7ZIA8"/>
<evidence type="ECO:0000256" key="3">
    <source>
        <dbReference type="ARBA" id="ARBA00022771"/>
    </source>
</evidence>
<dbReference type="PROSITE" id="PS50119">
    <property type="entry name" value="ZF_BBOX"/>
    <property type="match status" value="2"/>
</dbReference>
<dbReference type="InterPro" id="IPR001841">
    <property type="entry name" value="Znf_RING"/>
</dbReference>
<dbReference type="Gene3D" id="4.10.830.40">
    <property type="match status" value="1"/>
</dbReference>